<evidence type="ECO:0000256" key="1">
    <source>
        <dbReference type="SAM" id="MobiDB-lite"/>
    </source>
</evidence>
<dbReference type="Proteomes" id="UP001590951">
    <property type="component" value="Unassembled WGS sequence"/>
</dbReference>
<protein>
    <submittedName>
        <fullName evidence="2">Uncharacterized protein</fullName>
    </submittedName>
</protein>
<dbReference type="EMBL" id="JBHFEH010000005">
    <property type="protein sequence ID" value="KAL2057165.1"/>
    <property type="molecule type" value="Genomic_DNA"/>
</dbReference>
<accession>A0ABR4BHP7</accession>
<keyword evidence="3" id="KW-1185">Reference proteome</keyword>
<reference evidence="2 3" key="1">
    <citation type="submission" date="2024-09" db="EMBL/GenBank/DDBJ databases">
        <title>Rethinking Asexuality: The Enigmatic Case of Functional Sexual Genes in Lepraria (Stereocaulaceae).</title>
        <authorList>
            <person name="Doellman M."/>
            <person name="Sun Y."/>
            <person name="Barcenas-Pena A."/>
            <person name="Lumbsch H.T."/>
            <person name="Grewe F."/>
        </authorList>
    </citation>
    <scope>NUCLEOTIDE SEQUENCE [LARGE SCALE GENOMIC DNA]</scope>
    <source>
        <strain evidence="2 3">Grewe 0041</strain>
    </source>
</reference>
<gene>
    <name evidence="2" type="ORF">ABVK25_002217</name>
</gene>
<evidence type="ECO:0000313" key="2">
    <source>
        <dbReference type="EMBL" id="KAL2057165.1"/>
    </source>
</evidence>
<name>A0ABR4BHP7_9LECA</name>
<sequence length="270" mass="30960">MKMPLTSTRAKPLKTRHSDGFCHHHQPTTAEHEEAWLLQRDITYAWILPVLEIHQYATQLAISMLGDRNIFDLELVFRGEARGAFAWLQCFVAEEKDWCSTRGCLACVLEHVLQAEPTIRIVLTACRLAESLRRASETPDILPVFDFWLSSFRTALDEDPFWGPAFWKDLKSRASELVNSIHQMVRQCMEFEDMQIPQGQSGNSVRKYRDGSNVREPTVGVPARPPRLGRYKSDGKRIIFVSEESCWMQKTVLCYWTTLLADAANVGCPR</sequence>
<comment type="caution">
    <text evidence="2">The sequence shown here is derived from an EMBL/GenBank/DDBJ whole genome shotgun (WGS) entry which is preliminary data.</text>
</comment>
<evidence type="ECO:0000313" key="3">
    <source>
        <dbReference type="Proteomes" id="UP001590951"/>
    </source>
</evidence>
<proteinExistence type="predicted"/>
<feature type="region of interest" description="Disordered" evidence="1">
    <location>
        <begin position="198"/>
        <end position="226"/>
    </location>
</feature>
<organism evidence="2 3">
    <name type="scientific">Lepraria finkii</name>
    <dbReference type="NCBI Taxonomy" id="1340010"/>
    <lineage>
        <taxon>Eukaryota</taxon>
        <taxon>Fungi</taxon>
        <taxon>Dikarya</taxon>
        <taxon>Ascomycota</taxon>
        <taxon>Pezizomycotina</taxon>
        <taxon>Lecanoromycetes</taxon>
        <taxon>OSLEUM clade</taxon>
        <taxon>Lecanoromycetidae</taxon>
        <taxon>Lecanorales</taxon>
        <taxon>Lecanorineae</taxon>
        <taxon>Stereocaulaceae</taxon>
        <taxon>Lepraria</taxon>
    </lineage>
</organism>